<name>A0ABQ9ISX8_9CUCU</name>
<sequence length="144" mass="16238">MSDNLDVNSKNHMSENRSSQNPKTDLNKNKTHEIPDESISISRNCSPDFVNSKDDNSIECSLVGNSAFDAQNCESGSETEPDQQVKEQQASLILLKHEKKDREQQIKTLEQELQRLQSKQKDVLQENNDLSFKGSTTGERKTGV</sequence>
<accession>A0ABQ9ISX8</accession>
<gene>
    <name evidence="2" type="ORF">NQ317_006510</name>
</gene>
<feature type="compositionally biased region" description="Polar residues" evidence="1">
    <location>
        <begin position="125"/>
        <end position="137"/>
    </location>
</feature>
<feature type="compositionally biased region" description="Basic and acidic residues" evidence="1">
    <location>
        <begin position="25"/>
        <end position="35"/>
    </location>
</feature>
<organism evidence="2 3">
    <name type="scientific">Molorchus minor</name>
    <dbReference type="NCBI Taxonomy" id="1323400"/>
    <lineage>
        <taxon>Eukaryota</taxon>
        <taxon>Metazoa</taxon>
        <taxon>Ecdysozoa</taxon>
        <taxon>Arthropoda</taxon>
        <taxon>Hexapoda</taxon>
        <taxon>Insecta</taxon>
        <taxon>Pterygota</taxon>
        <taxon>Neoptera</taxon>
        <taxon>Endopterygota</taxon>
        <taxon>Coleoptera</taxon>
        <taxon>Polyphaga</taxon>
        <taxon>Cucujiformia</taxon>
        <taxon>Chrysomeloidea</taxon>
        <taxon>Cerambycidae</taxon>
        <taxon>Lamiinae</taxon>
        <taxon>Monochamini</taxon>
        <taxon>Molorchus</taxon>
    </lineage>
</organism>
<comment type="caution">
    <text evidence="2">The sequence shown here is derived from an EMBL/GenBank/DDBJ whole genome shotgun (WGS) entry which is preliminary data.</text>
</comment>
<dbReference type="Proteomes" id="UP001162164">
    <property type="component" value="Unassembled WGS sequence"/>
</dbReference>
<feature type="region of interest" description="Disordered" evidence="1">
    <location>
        <begin position="118"/>
        <end position="144"/>
    </location>
</feature>
<evidence type="ECO:0000313" key="3">
    <source>
        <dbReference type="Proteomes" id="UP001162164"/>
    </source>
</evidence>
<feature type="compositionally biased region" description="Polar residues" evidence="1">
    <location>
        <begin position="1"/>
        <end position="24"/>
    </location>
</feature>
<evidence type="ECO:0000256" key="1">
    <source>
        <dbReference type="SAM" id="MobiDB-lite"/>
    </source>
</evidence>
<reference evidence="2" key="1">
    <citation type="journal article" date="2023" name="Insect Mol. Biol.">
        <title>Genome sequencing provides insights into the evolution of gene families encoding plant cell wall-degrading enzymes in longhorned beetles.</title>
        <authorList>
            <person name="Shin N.R."/>
            <person name="Okamura Y."/>
            <person name="Kirsch R."/>
            <person name="Pauchet Y."/>
        </authorList>
    </citation>
    <scope>NUCLEOTIDE SEQUENCE</scope>
    <source>
        <strain evidence="2">MMC_N1</strain>
    </source>
</reference>
<keyword evidence="3" id="KW-1185">Reference proteome</keyword>
<dbReference type="EMBL" id="JAPWTJ010002768">
    <property type="protein sequence ID" value="KAJ8964594.1"/>
    <property type="molecule type" value="Genomic_DNA"/>
</dbReference>
<protein>
    <submittedName>
        <fullName evidence="2">Uncharacterized protein</fullName>
    </submittedName>
</protein>
<feature type="region of interest" description="Disordered" evidence="1">
    <location>
        <begin position="1"/>
        <end position="44"/>
    </location>
</feature>
<evidence type="ECO:0000313" key="2">
    <source>
        <dbReference type="EMBL" id="KAJ8964594.1"/>
    </source>
</evidence>
<proteinExistence type="predicted"/>